<comment type="function">
    <text evidence="1">Removes C-terminal D-alanyl residues from sugar-peptide cell wall precursors.</text>
</comment>
<dbReference type="GO" id="GO:0008360">
    <property type="term" value="P:regulation of cell shape"/>
    <property type="evidence" value="ECO:0007669"/>
    <property type="project" value="UniProtKB-KW"/>
</dbReference>
<evidence type="ECO:0000313" key="18">
    <source>
        <dbReference type="Proteomes" id="UP000426246"/>
    </source>
</evidence>
<evidence type="ECO:0000256" key="6">
    <source>
        <dbReference type="ARBA" id="ARBA00022670"/>
    </source>
</evidence>
<sequence>MKTRRSVIQLIKWKAYKRPVAGALAVLLLGQILLFAGTAKVSAADTPGIDLKLEVKAAILIDADSGEVLYELNADAPLAPASMAKMMTEYLVMEALQTGKIKMDTMVPTSKYAASVGGSGGLLAEGDEHTVNDMFAGMSINSANDSTIALAELVGGGSEESFAGMMNDKAKELGLSSNAHFINSTGLDRSDLGEYAPKSIEGETIFTARDASILAQRLLKDHKEILAYTKIPSQKFRPKDKTPMINWNWMLEGNKDIQNFKKYAYIGMDGLKTGHTDAAGYCFTGTAERNGMRLISVVMGAAFGLPDNQVNQGKRFIETRKLMDYGFNNFEIKQIIAPKTAVESLPDVKVKKGVATKVSVVTESALSLVVKKGMTPDQIKQEAVSYDANKIVAPIKAGDPLGTLTVTYNNKKHEIKLVATEAVKKGSWIRLLFRAIGKFFSGLFKGIKNIF</sequence>
<dbReference type="Gene3D" id="3.40.710.10">
    <property type="entry name" value="DD-peptidase/beta-lactamase superfamily"/>
    <property type="match status" value="1"/>
</dbReference>
<dbReference type="GO" id="GO:0071555">
    <property type="term" value="P:cell wall organization"/>
    <property type="evidence" value="ECO:0007669"/>
    <property type="project" value="UniProtKB-KW"/>
</dbReference>
<feature type="active site" description="Proton acceptor" evidence="13">
    <location>
        <position position="85"/>
    </location>
</feature>
<comment type="pathway">
    <text evidence="2">Cell wall biogenesis; peptidoglycan biosynthesis.</text>
</comment>
<dbReference type="InterPro" id="IPR001967">
    <property type="entry name" value="Peptidase_S11_N"/>
</dbReference>
<evidence type="ECO:0000256" key="12">
    <source>
        <dbReference type="ARBA" id="ARBA00034000"/>
    </source>
</evidence>
<evidence type="ECO:0000256" key="11">
    <source>
        <dbReference type="ARBA" id="ARBA00023316"/>
    </source>
</evidence>
<evidence type="ECO:0000256" key="15">
    <source>
        <dbReference type="RuleBase" id="RU004016"/>
    </source>
</evidence>
<dbReference type="OrthoDB" id="9791132at2"/>
<evidence type="ECO:0000256" key="14">
    <source>
        <dbReference type="PIRSR" id="PIRSR618044-2"/>
    </source>
</evidence>
<dbReference type="GO" id="GO:0009002">
    <property type="term" value="F:serine-type D-Ala-D-Ala carboxypeptidase activity"/>
    <property type="evidence" value="ECO:0007669"/>
    <property type="project" value="UniProtKB-EC"/>
</dbReference>
<proteinExistence type="inferred from homology"/>
<dbReference type="KEGG" id="ppsc:EHS13_00075"/>
<evidence type="ECO:0000256" key="4">
    <source>
        <dbReference type="ARBA" id="ARBA00012448"/>
    </source>
</evidence>
<keyword evidence="9" id="KW-0133">Cell shape</keyword>
<feature type="active site" evidence="13">
    <location>
        <position position="142"/>
    </location>
</feature>
<evidence type="ECO:0000256" key="3">
    <source>
        <dbReference type="ARBA" id="ARBA00007164"/>
    </source>
</evidence>
<dbReference type="PANTHER" id="PTHR21581:SF11">
    <property type="entry name" value="D-ALANYL-D-ALANINE CARBOXYPEPTIDASE DACA"/>
    <property type="match status" value="1"/>
</dbReference>
<keyword evidence="11" id="KW-0961">Cell wall biogenesis/degradation</keyword>
<keyword evidence="18" id="KW-1185">Reference proteome</keyword>
<dbReference type="Proteomes" id="UP000426246">
    <property type="component" value="Chromosome"/>
</dbReference>
<dbReference type="PANTHER" id="PTHR21581">
    <property type="entry name" value="D-ALANYL-D-ALANINE CARBOXYPEPTIDASE"/>
    <property type="match status" value="1"/>
</dbReference>
<accession>A0A6B8RDI3</accession>
<dbReference type="UniPathway" id="UPA00219"/>
<feature type="active site" description="Acyl-ester intermediate" evidence="13">
    <location>
        <position position="82"/>
    </location>
</feature>
<evidence type="ECO:0000256" key="9">
    <source>
        <dbReference type="ARBA" id="ARBA00022960"/>
    </source>
</evidence>
<dbReference type="SUPFAM" id="SSF69189">
    <property type="entry name" value="Penicillin-binding protein associated domain"/>
    <property type="match status" value="1"/>
</dbReference>
<evidence type="ECO:0000313" key="17">
    <source>
        <dbReference type="EMBL" id="QGQ93436.1"/>
    </source>
</evidence>
<dbReference type="InterPro" id="IPR012338">
    <property type="entry name" value="Beta-lactam/transpept-like"/>
</dbReference>
<dbReference type="EMBL" id="CP034235">
    <property type="protein sequence ID" value="QGQ93436.1"/>
    <property type="molecule type" value="Genomic_DNA"/>
</dbReference>
<evidence type="ECO:0000256" key="1">
    <source>
        <dbReference type="ARBA" id="ARBA00003217"/>
    </source>
</evidence>
<evidence type="ECO:0000256" key="7">
    <source>
        <dbReference type="ARBA" id="ARBA00022729"/>
    </source>
</evidence>
<dbReference type="SUPFAM" id="SSF56601">
    <property type="entry name" value="beta-lactamase/transpeptidase-like"/>
    <property type="match status" value="1"/>
</dbReference>
<keyword evidence="8" id="KW-0378">Hydrolase</keyword>
<dbReference type="AlphaFoldDB" id="A0A6B8RDI3"/>
<keyword evidence="5 17" id="KW-0121">Carboxypeptidase</keyword>
<dbReference type="InterPro" id="IPR012907">
    <property type="entry name" value="Peptidase_S11_C"/>
</dbReference>
<dbReference type="Pfam" id="PF07943">
    <property type="entry name" value="PBP5_C"/>
    <property type="match status" value="1"/>
</dbReference>
<evidence type="ECO:0000256" key="5">
    <source>
        <dbReference type="ARBA" id="ARBA00022645"/>
    </source>
</evidence>
<dbReference type="InterPro" id="IPR037167">
    <property type="entry name" value="Peptidase_S11_C_sf"/>
</dbReference>
<keyword evidence="7" id="KW-0732">Signal</keyword>
<dbReference type="InterPro" id="IPR018044">
    <property type="entry name" value="Peptidase_S11"/>
</dbReference>
<comment type="similarity">
    <text evidence="3 15">Belongs to the peptidase S11 family.</text>
</comment>
<dbReference type="InterPro" id="IPR015956">
    <property type="entry name" value="Peniciliin-bd_prot_C_sf"/>
</dbReference>
<evidence type="ECO:0000256" key="10">
    <source>
        <dbReference type="ARBA" id="ARBA00022984"/>
    </source>
</evidence>
<dbReference type="SMART" id="SM00936">
    <property type="entry name" value="PBP5_C"/>
    <property type="match status" value="1"/>
</dbReference>
<dbReference type="PRINTS" id="PR00725">
    <property type="entry name" value="DADACBPTASE1"/>
</dbReference>
<dbReference type="EC" id="3.4.16.4" evidence="4"/>
<evidence type="ECO:0000256" key="2">
    <source>
        <dbReference type="ARBA" id="ARBA00004752"/>
    </source>
</evidence>
<feature type="binding site" evidence="14">
    <location>
        <position position="272"/>
    </location>
    <ligand>
        <name>substrate</name>
    </ligand>
</feature>
<comment type="catalytic activity">
    <reaction evidence="12">
        <text>Preferential cleavage: (Ac)2-L-Lys-D-Ala-|-D-Ala. Also transpeptidation of peptidyl-alanyl moieties that are N-acyl substituents of D-alanine.</text>
        <dbReference type="EC" id="3.4.16.4"/>
    </reaction>
</comment>
<organism evidence="17 18">
    <name type="scientific">Paenibacillus psychroresistens</name>
    <dbReference type="NCBI Taxonomy" id="1778678"/>
    <lineage>
        <taxon>Bacteria</taxon>
        <taxon>Bacillati</taxon>
        <taxon>Bacillota</taxon>
        <taxon>Bacilli</taxon>
        <taxon>Bacillales</taxon>
        <taxon>Paenibacillaceae</taxon>
        <taxon>Paenibacillus</taxon>
    </lineage>
</organism>
<dbReference type="GO" id="GO:0006508">
    <property type="term" value="P:proteolysis"/>
    <property type="evidence" value="ECO:0007669"/>
    <property type="project" value="UniProtKB-KW"/>
</dbReference>
<evidence type="ECO:0000256" key="8">
    <source>
        <dbReference type="ARBA" id="ARBA00022801"/>
    </source>
</evidence>
<gene>
    <name evidence="17" type="ORF">EHS13_00075</name>
</gene>
<protein>
    <recommendedName>
        <fullName evidence="4">serine-type D-Ala-D-Ala carboxypeptidase</fullName>
        <ecNumber evidence="4">3.4.16.4</ecNumber>
    </recommendedName>
</protein>
<dbReference type="GO" id="GO:0009252">
    <property type="term" value="P:peptidoglycan biosynthetic process"/>
    <property type="evidence" value="ECO:0007669"/>
    <property type="project" value="UniProtKB-UniPathway"/>
</dbReference>
<evidence type="ECO:0000256" key="13">
    <source>
        <dbReference type="PIRSR" id="PIRSR618044-1"/>
    </source>
</evidence>
<feature type="domain" description="Peptidase S11 D-Ala-D-Ala carboxypeptidase A C-terminal" evidence="16">
    <location>
        <begin position="330"/>
        <end position="425"/>
    </location>
</feature>
<reference evidence="18" key="1">
    <citation type="submission" date="2018-11" db="EMBL/GenBank/DDBJ databases">
        <title>Complete genome sequence of Paenibacillus sp. ML311-T8.</title>
        <authorList>
            <person name="Nam Y.-D."/>
            <person name="Kang J."/>
            <person name="Chung W.-H."/>
            <person name="Park Y.S."/>
        </authorList>
    </citation>
    <scope>NUCLEOTIDE SEQUENCE [LARGE SCALE GENOMIC DNA]</scope>
    <source>
        <strain evidence="18">ML311-T8</strain>
    </source>
</reference>
<name>A0A6B8RDI3_9BACL</name>
<keyword evidence="10" id="KW-0573">Peptidoglycan synthesis</keyword>
<dbReference type="Pfam" id="PF00768">
    <property type="entry name" value="Peptidase_S11"/>
    <property type="match status" value="1"/>
</dbReference>
<evidence type="ECO:0000259" key="16">
    <source>
        <dbReference type="SMART" id="SM00936"/>
    </source>
</evidence>
<keyword evidence="6" id="KW-0645">Protease</keyword>
<dbReference type="Gene3D" id="2.60.410.10">
    <property type="entry name" value="D-Ala-D-Ala carboxypeptidase, C-terminal domain"/>
    <property type="match status" value="1"/>
</dbReference>